<comment type="catalytic activity">
    <reaction evidence="6">
        <text>a monoacylglycerol + H2O = glycerol + a fatty acid + H(+)</text>
        <dbReference type="Rhea" id="RHEA:15245"/>
        <dbReference type="ChEBI" id="CHEBI:15377"/>
        <dbReference type="ChEBI" id="CHEBI:15378"/>
        <dbReference type="ChEBI" id="CHEBI:17408"/>
        <dbReference type="ChEBI" id="CHEBI:17754"/>
        <dbReference type="ChEBI" id="CHEBI:28868"/>
    </reaction>
</comment>
<proteinExistence type="inferred from homology"/>
<reference evidence="8 9" key="1">
    <citation type="journal article" date="2020" name="Elife">
        <title>Loss of centromere function drives karyotype evolution in closely related Malassezia species.</title>
        <authorList>
            <person name="Sankaranarayanan S.R."/>
            <person name="Ianiri G."/>
            <person name="Coelho M.A."/>
            <person name="Reza M.H."/>
            <person name="Thimmappa B.C."/>
            <person name="Ganguly P."/>
            <person name="Vadnala R.N."/>
            <person name="Sun S."/>
            <person name="Siddharthan R."/>
            <person name="Tellgren-Roth C."/>
            <person name="Dawson T.L."/>
            <person name="Heitman J."/>
            <person name="Sanyal K."/>
        </authorList>
    </citation>
    <scope>NUCLEOTIDE SEQUENCE [LARGE SCALE GENOMIC DNA]</scope>
    <source>
        <strain evidence="8">CBS14141</strain>
    </source>
</reference>
<evidence type="ECO:0000313" key="8">
    <source>
        <dbReference type="EMBL" id="WFD46079.1"/>
    </source>
</evidence>
<evidence type="ECO:0000256" key="5">
    <source>
        <dbReference type="ARBA" id="ARBA00047591"/>
    </source>
</evidence>
<dbReference type="PANTHER" id="PTHR13390:SF0">
    <property type="entry name" value="LIPID DROPLET-ASSOCIATED HYDROLASE"/>
    <property type="match status" value="1"/>
</dbReference>
<evidence type="ECO:0000313" key="9">
    <source>
        <dbReference type="Proteomes" id="UP000818624"/>
    </source>
</evidence>
<dbReference type="SUPFAM" id="SSF53474">
    <property type="entry name" value="alpha/beta-Hydrolases"/>
    <property type="match status" value="1"/>
</dbReference>
<comment type="subcellular location">
    <subcellularLocation>
        <location evidence="1">Lipid droplet</location>
    </subcellularLocation>
</comment>
<keyword evidence="7" id="KW-0472">Membrane</keyword>
<comment type="catalytic activity">
    <reaction evidence="5">
        <text>a diacylglycerol + H2O = a monoacylglycerol + a fatty acid + H(+)</text>
        <dbReference type="Rhea" id="RHEA:32731"/>
        <dbReference type="ChEBI" id="CHEBI:15377"/>
        <dbReference type="ChEBI" id="CHEBI:15378"/>
        <dbReference type="ChEBI" id="CHEBI:17408"/>
        <dbReference type="ChEBI" id="CHEBI:18035"/>
        <dbReference type="ChEBI" id="CHEBI:28868"/>
    </reaction>
</comment>
<accession>A0ABY8EKG4</accession>
<sequence>MAEYYASFLDTLCAQHAGTTALCVSSLGQDVGKGATGASLEEGADVPLPPTGRFQVAGHTRTYYSLQDQIALQRRALDALTRLLPPDAPVFVFGHSVGAYISLQLLQQHEHVRGVYLLFPTISYIAKAPRASSLRLILTPWGAWLAQGLANFLALFPFAWICALISFVTRMDARSAEITTAFVTGPGAAWNALCMAMDEMHTITTIPPHLVEYLDKNQTLLRAYFGHGETDTWVPSWQRKHAEEVLSLAPASDPLLPRTSAVCELGMPHAFCLRTFYFLRRAQSPDGRDRGALAGGGCGRWR</sequence>
<dbReference type="Gene3D" id="3.40.50.1820">
    <property type="entry name" value="alpha/beta hydrolase"/>
    <property type="match status" value="1"/>
</dbReference>
<keyword evidence="7" id="KW-0812">Transmembrane</keyword>
<comment type="similarity">
    <text evidence="2">Belongs to the AB hydrolase superfamily. LDAH family.</text>
</comment>
<evidence type="ECO:0000256" key="3">
    <source>
        <dbReference type="ARBA" id="ARBA00022677"/>
    </source>
</evidence>
<dbReference type="Pfam" id="PF10230">
    <property type="entry name" value="LIDHydrolase"/>
    <property type="match status" value="1"/>
</dbReference>
<protein>
    <recommendedName>
        <fullName evidence="10">Lipid droplet-associated hydrolase</fullName>
    </recommendedName>
</protein>
<dbReference type="InterPro" id="IPR019363">
    <property type="entry name" value="LDAH"/>
</dbReference>
<keyword evidence="3" id="KW-0551">Lipid droplet</keyword>
<name>A0ABY8EKG4_MALFU</name>
<gene>
    <name evidence="8" type="ORF">GLX27_000708</name>
</gene>
<organism evidence="8 9">
    <name type="scientific">Malassezia furfur</name>
    <name type="common">Pityriasis versicolor infection agent</name>
    <name type="synonym">Pityrosporum furfur</name>
    <dbReference type="NCBI Taxonomy" id="55194"/>
    <lineage>
        <taxon>Eukaryota</taxon>
        <taxon>Fungi</taxon>
        <taxon>Dikarya</taxon>
        <taxon>Basidiomycota</taxon>
        <taxon>Ustilaginomycotina</taxon>
        <taxon>Malasseziomycetes</taxon>
        <taxon>Malasseziales</taxon>
        <taxon>Malasseziaceae</taxon>
        <taxon>Malassezia</taxon>
    </lineage>
</organism>
<evidence type="ECO:0000256" key="1">
    <source>
        <dbReference type="ARBA" id="ARBA00004502"/>
    </source>
</evidence>
<evidence type="ECO:0000256" key="7">
    <source>
        <dbReference type="SAM" id="Phobius"/>
    </source>
</evidence>
<evidence type="ECO:0008006" key="10">
    <source>
        <dbReference type="Google" id="ProtNLM"/>
    </source>
</evidence>
<keyword evidence="9" id="KW-1185">Reference proteome</keyword>
<evidence type="ECO:0000256" key="4">
    <source>
        <dbReference type="ARBA" id="ARBA00022801"/>
    </source>
</evidence>
<dbReference type="PANTHER" id="PTHR13390">
    <property type="entry name" value="LIPASE"/>
    <property type="match status" value="1"/>
</dbReference>
<dbReference type="InterPro" id="IPR029058">
    <property type="entry name" value="AB_hydrolase_fold"/>
</dbReference>
<dbReference type="Proteomes" id="UP000818624">
    <property type="component" value="Chromosome 1"/>
</dbReference>
<dbReference type="EMBL" id="CP046234">
    <property type="protein sequence ID" value="WFD46079.1"/>
    <property type="molecule type" value="Genomic_DNA"/>
</dbReference>
<keyword evidence="4" id="KW-0378">Hydrolase</keyword>
<keyword evidence="7" id="KW-1133">Transmembrane helix</keyword>
<evidence type="ECO:0000256" key="6">
    <source>
        <dbReference type="ARBA" id="ARBA00048461"/>
    </source>
</evidence>
<feature type="transmembrane region" description="Helical" evidence="7">
    <location>
        <begin position="141"/>
        <end position="168"/>
    </location>
</feature>
<evidence type="ECO:0000256" key="2">
    <source>
        <dbReference type="ARBA" id="ARBA00008300"/>
    </source>
</evidence>